<feature type="region of interest" description="Disordered" evidence="1">
    <location>
        <begin position="36"/>
        <end position="71"/>
    </location>
</feature>
<dbReference type="AlphaFoldDB" id="A0A9N7RSQ4"/>
<accession>A0A9N7RSQ4</accession>
<dbReference type="PANTHER" id="PTHR33870">
    <property type="entry name" value="CARDIOMYOPATHY-ASSOCIATED PROTEIN"/>
    <property type="match status" value="1"/>
</dbReference>
<dbReference type="Proteomes" id="UP001153555">
    <property type="component" value="Unassembled WGS sequence"/>
</dbReference>
<dbReference type="OrthoDB" id="1908091at2759"/>
<evidence type="ECO:0000313" key="3">
    <source>
        <dbReference type="EMBL" id="CAA0842361.1"/>
    </source>
</evidence>
<evidence type="ECO:0000313" key="4">
    <source>
        <dbReference type="Proteomes" id="UP001153555"/>
    </source>
</evidence>
<feature type="compositionally biased region" description="Polar residues" evidence="1">
    <location>
        <begin position="377"/>
        <end position="401"/>
    </location>
</feature>
<feature type="compositionally biased region" description="Low complexity" evidence="1">
    <location>
        <begin position="134"/>
        <end position="144"/>
    </location>
</feature>
<dbReference type="EMBL" id="CACSLK010034598">
    <property type="protein sequence ID" value="CAA0842361.1"/>
    <property type="molecule type" value="Genomic_DNA"/>
</dbReference>
<comment type="caution">
    <text evidence="3">The sequence shown here is derived from an EMBL/GenBank/DDBJ whole genome shotgun (WGS) entry which is preliminary data.</text>
</comment>
<feature type="transmembrane region" description="Helical" evidence="2">
    <location>
        <begin position="6"/>
        <end position="30"/>
    </location>
</feature>
<dbReference type="PANTHER" id="PTHR33870:SF22">
    <property type="match status" value="1"/>
</dbReference>
<evidence type="ECO:0000256" key="2">
    <source>
        <dbReference type="SAM" id="Phobius"/>
    </source>
</evidence>
<sequence>MAFPLIFWVLVYSFPLIVCTGIILGTSFNIRRSKTCKNERAPQTESTSEDDSSCSNTNRKPVSRVHSVRRRRAKEFKDKKNYDMVDKNALTVENIPKDIREVEVVDYSLGNTTANSSCSASESSKHDFDENNDNDNFSNYNNNSNTINSSNIIKAIMQQNEPEDDRQKNKMDVVISDSERTKRLESLIARRRSRKLLSLEVRRTLMKKDRGEHHHISSIIIPKSGAGGRFLVPGNNPPSPGSAPSVLIPMRNPFDLPYDPQEEKPDLTGDGFEQEFMPGNGRDTMFCRHGSFSSGAFLPGELGAREVSSSLPESRFVQRNFSSLGCRQFIRPGGSEFDKEFTPILEHEPHEPPESEITFHTPHGDHIKEVIQVNENNGDESQTRPSQEEQNTIGPRSLSPSSDEDAPIFRIDRDAILKSLSSMARRNSPLEKNTEQREDHLGDLRDRLYYSDRIARRHMASNSIASDLQVEVSELSSPPLTIDENLSYPDFDTDSWAGSSLLDLSLADDYEVGRVEFPESNEALEDPDEIQCGHPWCAIAEFPDSCHTKRSMNLEDKLDKTLQRSFSQLAQASTPCKAKKHEEHFDPLKETDELDVLHDTNQNKVAATVEDLGEESANLSGDSEEMLEAEHLEMIMSSPNVIEDQIQPELTQTTEAFAEASNNRSDQGTNVNESLPSLVPNHVAFGFVQSSLPSPKSVLHPTCSVSSFDHYLDEDIHQTPITRENTTPFTGQSAALPDFDGRSEVIEVSMKCHEQELNERKEIVNGEATKGDTNEVARADSHEEQGPNEHNLGKPNDQKGQENSTSHSVGATKDEIVNVVTKDSTLFEHSGPVKENVTSTSHEKNEEHAEAAHIQTTDKSMPVPESEQDTDATLTEERK</sequence>
<proteinExistence type="predicted"/>
<keyword evidence="4" id="KW-1185">Reference proteome</keyword>
<feature type="region of interest" description="Disordered" evidence="1">
    <location>
        <begin position="113"/>
        <end position="144"/>
    </location>
</feature>
<organism evidence="3 4">
    <name type="scientific">Striga hermonthica</name>
    <name type="common">Purple witchweed</name>
    <name type="synonym">Buchnera hermonthica</name>
    <dbReference type="NCBI Taxonomy" id="68872"/>
    <lineage>
        <taxon>Eukaryota</taxon>
        <taxon>Viridiplantae</taxon>
        <taxon>Streptophyta</taxon>
        <taxon>Embryophyta</taxon>
        <taxon>Tracheophyta</taxon>
        <taxon>Spermatophyta</taxon>
        <taxon>Magnoliopsida</taxon>
        <taxon>eudicotyledons</taxon>
        <taxon>Gunneridae</taxon>
        <taxon>Pentapetalae</taxon>
        <taxon>asterids</taxon>
        <taxon>lamiids</taxon>
        <taxon>Lamiales</taxon>
        <taxon>Orobanchaceae</taxon>
        <taxon>Buchnereae</taxon>
        <taxon>Striga</taxon>
    </lineage>
</organism>
<protein>
    <submittedName>
        <fullName evidence="3">Uncharacterized protein</fullName>
    </submittedName>
</protein>
<name>A0A9N7RSQ4_STRHE</name>
<feature type="compositionally biased region" description="Basic residues" evidence="1">
    <location>
        <begin position="61"/>
        <end position="71"/>
    </location>
</feature>
<evidence type="ECO:0000256" key="1">
    <source>
        <dbReference type="SAM" id="MobiDB-lite"/>
    </source>
</evidence>
<reference evidence="3" key="1">
    <citation type="submission" date="2019-12" db="EMBL/GenBank/DDBJ databases">
        <authorList>
            <person name="Scholes J."/>
        </authorList>
    </citation>
    <scope>NUCLEOTIDE SEQUENCE</scope>
</reference>
<feature type="region of interest" description="Disordered" evidence="1">
    <location>
        <begin position="377"/>
        <end position="405"/>
    </location>
</feature>
<keyword evidence="2" id="KW-1133">Transmembrane helix</keyword>
<feature type="region of interest" description="Disordered" evidence="1">
    <location>
        <begin position="757"/>
        <end position="879"/>
    </location>
</feature>
<feature type="compositionally biased region" description="Basic and acidic residues" evidence="1">
    <location>
        <begin position="841"/>
        <end position="851"/>
    </location>
</feature>
<keyword evidence="2" id="KW-0812">Transmembrane</keyword>
<feature type="compositionally biased region" description="Basic and acidic residues" evidence="1">
    <location>
        <begin position="757"/>
        <end position="787"/>
    </location>
</feature>
<keyword evidence="2" id="KW-0472">Membrane</keyword>
<gene>
    <name evidence="3" type="ORF">SHERM_08225</name>
</gene>